<sequence>MSCGAGDIYPTLPIVKQLVMNIKITTTLTILLIFFPLRFFD</sequence>
<gene>
    <name evidence="2" type="ORF">LEP1GSC172_2573</name>
</gene>
<keyword evidence="1" id="KW-0812">Transmembrane</keyword>
<name>M6V9R5_9LEPT</name>
<dbReference type="AlphaFoldDB" id="M6V9R5"/>
<keyword evidence="1" id="KW-1133">Transmembrane helix</keyword>
<reference evidence="2 3" key="1">
    <citation type="submission" date="2013-01" db="EMBL/GenBank/DDBJ databases">
        <authorList>
            <person name="Harkins D.M."/>
            <person name="Durkin A.S."/>
            <person name="Brinkac L.M."/>
            <person name="Haft D.H."/>
            <person name="Selengut J.D."/>
            <person name="Sanka R."/>
            <person name="DePew J."/>
            <person name="Purushe J."/>
            <person name="Matthias M.A."/>
            <person name="Vinetz J.M."/>
            <person name="Sutton G.G."/>
            <person name="Nierman W.C."/>
            <person name="Fouts D.E."/>
        </authorList>
    </citation>
    <scope>NUCLEOTIDE SEQUENCE [LARGE SCALE GENOMIC DNA]</scope>
    <source>
        <strain evidence="2 3">HAI1536</strain>
    </source>
</reference>
<keyword evidence="1" id="KW-0472">Membrane</keyword>
<comment type="caution">
    <text evidence="2">The sequence shown here is derived from an EMBL/GenBank/DDBJ whole genome shotgun (WGS) entry which is preliminary data.</text>
</comment>
<protein>
    <submittedName>
        <fullName evidence="2">Uncharacterized protein</fullName>
    </submittedName>
</protein>
<evidence type="ECO:0000256" key="1">
    <source>
        <dbReference type="SAM" id="Phobius"/>
    </source>
</evidence>
<dbReference type="EMBL" id="AKWD02000064">
    <property type="protein sequence ID" value="EMO51796.1"/>
    <property type="molecule type" value="Genomic_DNA"/>
</dbReference>
<proteinExistence type="predicted"/>
<evidence type="ECO:0000313" key="3">
    <source>
        <dbReference type="Proteomes" id="UP000012112"/>
    </source>
</evidence>
<feature type="transmembrane region" description="Helical" evidence="1">
    <location>
        <begin position="20"/>
        <end position="40"/>
    </location>
</feature>
<organism evidence="2 3">
    <name type="scientific">Leptospira noguchii</name>
    <dbReference type="NCBI Taxonomy" id="28182"/>
    <lineage>
        <taxon>Bacteria</taxon>
        <taxon>Pseudomonadati</taxon>
        <taxon>Spirochaetota</taxon>
        <taxon>Spirochaetia</taxon>
        <taxon>Leptospirales</taxon>
        <taxon>Leptospiraceae</taxon>
        <taxon>Leptospira</taxon>
    </lineage>
</organism>
<accession>M6V9R5</accession>
<evidence type="ECO:0000313" key="2">
    <source>
        <dbReference type="EMBL" id="EMO51796.1"/>
    </source>
</evidence>
<dbReference type="Proteomes" id="UP000012112">
    <property type="component" value="Unassembled WGS sequence"/>
</dbReference>